<keyword evidence="4 8" id="KW-0547">Nucleotide-binding</keyword>
<dbReference type="InterPro" id="IPR014729">
    <property type="entry name" value="Rossmann-like_a/b/a_fold"/>
</dbReference>
<dbReference type="InterPro" id="IPR008925">
    <property type="entry name" value="aa_tRNA-synth_I_cd-bd_sf"/>
</dbReference>
<dbReference type="OrthoDB" id="9807503at2"/>
<comment type="function">
    <text evidence="8">Catalyzes the attachment of glutamate to tRNA(Glu) in a two-step reaction: glutamate is first activated by ATP to form Glu-AMP and then transferred to the acceptor end of tRNA(Glu).</text>
</comment>
<comment type="subunit">
    <text evidence="8">Monomer.</text>
</comment>
<feature type="short sequence motif" description="'HIGH' region" evidence="8">
    <location>
        <begin position="10"/>
        <end position="20"/>
    </location>
</feature>
<comment type="subcellular location">
    <subcellularLocation>
        <location evidence="8">Cytoplasm</location>
    </subcellularLocation>
</comment>
<dbReference type="InterPro" id="IPR020751">
    <property type="entry name" value="aa-tRNA-synth_I_codon-bd_sub2"/>
</dbReference>
<dbReference type="InterPro" id="IPR000924">
    <property type="entry name" value="Glu/Gln-tRNA-synth"/>
</dbReference>
<dbReference type="FunFam" id="3.40.50.620:FF:000045">
    <property type="entry name" value="Glutamate--tRNA ligase, mitochondrial"/>
    <property type="match status" value="1"/>
</dbReference>
<dbReference type="Gene3D" id="1.10.10.350">
    <property type="match status" value="1"/>
</dbReference>
<dbReference type="InterPro" id="IPR033910">
    <property type="entry name" value="GluRS_core"/>
</dbReference>
<dbReference type="GO" id="GO:0000049">
    <property type="term" value="F:tRNA binding"/>
    <property type="evidence" value="ECO:0007669"/>
    <property type="project" value="InterPro"/>
</dbReference>
<comment type="catalytic activity">
    <reaction evidence="8">
        <text>tRNA(Glu) + L-glutamate + ATP = L-glutamyl-tRNA(Glu) + AMP + diphosphate</text>
        <dbReference type="Rhea" id="RHEA:23540"/>
        <dbReference type="Rhea" id="RHEA-COMP:9663"/>
        <dbReference type="Rhea" id="RHEA-COMP:9680"/>
        <dbReference type="ChEBI" id="CHEBI:29985"/>
        <dbReference type="ChEBI" id="CHEBI:30616"/>
        <dbReference type="ChEBI" id="CHEBI:33019"/>
        <dbReference type="ChEBI" id="CHEBI:78442"/>
        <dbReference type="ChEBI" id="CHEBI:78520"/>
        <dbReference type="ChEBI" id="CHEBI:456215"/>
        <dbReference type="EC" id="6.1.1.17"/>
    </reaction>
</comment>
<evidence type="ECO:0000256" key="6">
    <source>
        <dbReference type="ARBA" id="ARBA00022917"/>
    </source>
</evidence>
<dbReference type="InterPro" id="IPR020058">
    <property type="entry name" value="Glu/Gln-tRNA-synth_Ib_cat-dom"/>
</dbReference>
<evidence type="ECO:0000259" key="10">
    <source>
        <dbReference type="Pfam" id="PF19269"/>
    </source>
</evidence>
<evidence type="ECO:0000256" key="8">
    <source>
        <dbReference type="HAMAP-Rule" id="MF_00022"/>
    </source>
</evidence>
<dbReference type="PRINTS" id="PR00987">
    <property type="entry name" value="TRNASYNTHGLU"/>
</dbReference>
<dbReference type="InterPro" id="IPR045462">
    <property type="entry name" value="aa-tRNA-synth_I_cd-bd"/>
</dbReference>
<accession>A0A2U3JZK2</accession>
<dbReference type="InterPro" id="IPR049940">
    <property type="entry name" value="GluQ/Sye"/>
</dbReference>
<evidence type="ECO:0000256" key="3">
    <source>
        <dbReference type="ARBA" id="ARBA00022598"/>
    </source>
</evidence>
<keyword evidence="3 8" id="KW-0436">Ligase</keyword>
<comment type="caution">
    <text evidence="8">Lacks conserved residue(s) required for the propagation of feature annotation.</text>
</comment>
<dbReference type="Proteomes" id="UP000238916">
    <property type="component" value="Unassembled WGS sequence"/>
</dbReference>
<dbReference type="PANTHER" id="PTHR43311">
    <property type="entry name" value="GLUTAMATE--TRNA LIGASE"/>
    <property type="match status" value="1"/>
</dbReference>
<name>A0A2U3JZK2_9FIRM</name>
<feature type="domain" description="Glutamyl/glutaminyl-tRNA synthetase class Ib catalytic" evidence="9">
    <location>
        <begin position="3"/>
        <end position="321"/>
    </location>
</feature>
<dbReference type="SUPFAM" id="SSF52374">
    <property type="entry name" value="Nucleotidylyl transferase"/>
    <property type="match status" value="1"/>
</dbReference>
<dbReference type="HAMAP" id="MF_00022">
    <property type="entry name" value="Glu_tRNA_synth_type1"/>
    <property type="match status" value="1"/>
</dbReference>
<evidence type="ECO:0000256" key="2">
    <source>
        <dbReference type="ARBA" id="ARBA00022490"/>
    </source>
</evidence>
<dbReference type="GO" id="GO:0004818">
    <property type="term" value="F:glutamate-tRNA ligase activity"/>
    <property type="evidence" value="ECO:0007669"/>
    <property type="project" value="UniProtKB-UniRule"/>
</dbReference>
<dbReference type="PROSITE" id="PS00178">
    <property type="entry name" value="AA_TRNA_LIGASE_I"/>
    <property type="match status" value="1"/>
</dbReference>
<dbReference type="GO" id="GO:0008270">
    <property type="term" value="F:zinc ion binding"/>
    <property type="evidence" value="ECO:0007669"/>
    <property type="project" value="InterPro"/>
</dbReference>
<feature type="binding site" evidence="8">
    <location>
        <position position="254"/>
    </location>
    <ligand>
        <name>ATP</name>
        <dbReference type="ChEBI" id="CHEBI:30616"/>
    </ligand>
</feature>
<keyword evidence="7 8" id="KW-0030">Aminoacyl-tRNA synthetase</keyword>
<gene>
    <name evidence="8 11" type="primary">gltX</name>
    <name evidence="11" type="ORF">SBF1_1160003</name>
</gene>
<dbReference type="CDD" id="cd00808">
    <property type="entry name" value="GluRS_core"/>
    <property type="match status" value="1"/>
</dbReference>
<dbReference type="Gene3D" id="1.10.8.70">
    <property type="entry name" value="Glutamate-tRNA synthetase, class I, anticodon-binding domain 1"/>
    <property type="match status" value="1"/>
</dbReference>
<dbReference type="PANTHER" id="PTHR43311:SF2">
    <property type="entry name" value="GLUTAMATE--TRNA LIGASE, MITOCHONDRIAL-RELATED"/>
    <property type="match status" value="1"/>
</dbReference>
<keyword evidence="5 8" id="KW-0067">ATP-binding</keyword>
<dbReference type="EMBL" id="OMOF01000020">
    <property type="protein sequence ID" value="SPF32843.1"/>
    <property type="molecule type" value="Genomic_DNA"/>
</dbReference>
<evidence type="ECO:0000313" key="11">
    <source>
        <dbReference type="EMBL" id="SPF32843.1"/>
    </source>
</evidence>
<evidence type="ECO:0000256" key="1">
    <source>
        <dbReference type="ARBA" id="ARBA00007894"/>
    </source>
</evidence>
<dbReference type="SUPFAM" id="SSF48163">
    <property type="entry name" value="An anticodon-binding domain of class I aminoacyl-tRNA synthetases"/>
    <property type="match status" value="1"/>
</dbReference>
<evidence type="ECO:0000256" key="4">
    <source>
        <dbReference type="ARBA" id="ARBA00022741"/>
    </source>
</evidence>
<dbReference type="InterPro" id="IPR001412">
    <property type="entry name" value="aa-tRNA-synth_I_CS"/>
</dbReference>
<dbReference type="NCBIfam" id="TIGR00464">
    <property type="entry name" value="gltX_bact"/>
    <property type="match status" value="1"/>
</dbReference>
<comment type="similarity">
    <text evidence="1 8">Belongs to the class-I aminoacyl-tRNA synthetase family. Glutamate--tRNA ligase type 1 subfamily.</text>
</comment>
<dbReference type="EC" id="6.1.1.17" evidence="8"/>
<proteinExistence type="inferred from homology"/>
<dbReference type="InterPro" id="IPR004527">
    <property type="entry name" value="Glu-tRNA-ligase_bac/mito"/>
</dbReference>
<keyword evidence="6 8" id="KW-0648">Protein biosynthesis</keyword>
<dbReference type="Pfam" id="PF00749">
    <property type="entry name" value="tRNA-synt_1c"/>
    <property type="match status" value="1"/>
</dbReference>
<dbReference type="InterPro" id="IPR020752">
    <property type="entry name" value="Glu-tRNA-synth_I_codon-bd_sub1"/>
</dbReference>
<dbReference type="Gene3D" id="3.40.50.620">
    <property type="entry name" value="HUPs"/>
    <property type="match status" value="1"/>
</dbReference>
<feature type="domain" description="Aminoacyl-tRNA synthetase class I anticodon-binding" evidence="10">
    <location>
        <begin position="335"/>
        <end position="484"/>
    </location>
</feature>
<reference evidence="12" key="1">
    <citation type="submission" date="2018-02" db="EMBL/GenBank/DDBJ databases">
        <authorList>
            <person name="Hausmann B."/>
        </authorList>
    </citation>
    <scope>NUCLEOTIDE SEQUENCE [LARGE SCALE GENOMIC DNA]</scope>
    <source>
        <strain evidence="12">Peat soil MAG SbF1</strain>
    </source>
</reference>
<organism evidence="11 12">
    <name type="scientific">Candidatus Desulfosporosinus infrequens</name>
    <dbReference type="NCBI Taxonomy" id="2043169"/>
    <lineage>
        <taxon>Bacteria</taxon>
        <taxon>Bacillati</taxon>
        <taxon>Bacillota</taxon>
        <taxon>Clostridia</taxon>
        <taxon>Eubacteriales</taxon>
        <taxon>Desulfitobacteriaceae</taxon>
        <taxon>Desulfosporosinus</taxon>
    </lineage>
</organism>
<feature type="short sequence motif" description="'KMSKS' region" evidence="8">
    <location>
        <begin position="251"/>
        <end position="255"/>
    </location>
</feature>
<keyword evidence="2 8" id="KW-0963">Cytoplasm</keyword>
<dbReference type="Pfam" id="PF19269">
    <property type="entry name" value="Anticodon_2"/>
    <property type="match status" value="1"/>
</dbReference>
<dbReference type="GO" id="GO:0005829">
    <property type="term" value="C:cytosol"/>
    <property type="evidence" value="ECO:0007669"/>
    <property type="project" value="TreeGrafter"/>
</dbReference>
<protein>
    <recommendedName>
        <fullName evidence="8">Glutamate--tRNA ligase</fullName>
        <ecNumber evidence="8">6.1.1.17</ecNumber>
    </recommendedName>
    <alternativeName>
        <fullName evidence="8">Glutamyl-tRNA synthetase</fullName>
        <shortName evidence="8">GluRS</shortName>
    </alternativeName>
</protein>
<evidence type="ECO:0000256" key="7">
    <source>
        <dbReference type="ARBA" id="ARBA00023146"/>
    </source>
</evidence>
<dbReference type="AlphaFoldDB" id="A0A2U3JZK2"/>
<evidence type="ECO:0000313" key="12">
    <source>
        <dbReference type="Proteomes" id="UP000238916"/>
    </source>
</evidence>
<evidence type="ECO:0000259" key="9">
    <source>
        <dbReference type="Pfam" id="PF00749"/>
    </source>
</evidence>
<dbReference type="GO" id="GO:0006424">
    <property type="term" value="P:glutamyl-tRNA aminoacylation"/>
    <property type="evidence" value="ECO:0007669"/>
    <property type="project" value="UniProtKB-UniRule"/>
</dbReference>
<sequence length="497" mass="56625">MEKVRVRFAPSPTGYLHIGGARTALFNWLFAKKHNGKLILRIEDTDTERLKEDSVSQILSSLKWLGIDWDEGPEKGGDFGPYFQSQRQELYTEAAQRLIQENKAYHCFCSVEEIEEERQKQRQEGTPFRYQGRCRNLSSEEVQDRLKQGLSSVIRIKVPDIGQVVVEDIIRGTVSFGSEQFDDFIIIKSNGSPAYNFACAVDDDAMKISHVIRAEEHLSNTPKQCLVYRALGYEIPLFAHLSMILAPDRSKLSKRHGATAVGEFQEMGCLPEALVNYLTLLGWSPTEEQSELISPDQTIPSFSLEKVSKTAAVYDVQKLIWLNGQYMTTYDAESLTQQAIPFFIQAGLISHLEVEEKRDYIRDIVSVVKERVRTLRELAEASRYFFQEIICYDDKGLDKYFIKKEGVEALLSKGSECLKTLDRFDVESIESAYRQLMDELKIKGGIIIHPTRLALTGRTVSPGLFEVMALLGKRKCLERLDNAIEFIKKKSLEMTSI</sequence>
<dbReference type="GO" id="GO:0005524">
    <property type="term" value="F:ATP binding"/>
    <property type="evidence" value="ECO:0007669"/>
    <property type="project" value="UniProtKB-UniRule"/>
</dbReference>
<evidence type="ECO:0000256" key="5">
    <source>
        <dbReference type="ARBA" id="ARBA00022840"/>
    </source>
</evidence>